<gene>
    <name evidence="4" type="ORF">DEH84_03430</name>
</gene>
<feature type="region of interest" description="Disordered" evidence="3">
    <location>
        <begin position="223"/>
        <end position="278"/>
    </location>
</feature>
<feature type="compositionally biased region" description="Acidic residues" evidence="3">
    <location>
        <begin position="232"/>
        <end position="244"/>
    </location>
</feature>
<proteinExistence type="inferred from homology"/>
<feature type="compositionally biased region" description="Low complexity" evidence="3">
    <location>
        <begin position="247"/>
        <end position="278"/>
    </location>
</feature>
<dbReference type="PANTHER" id="PTHR30035:SF3">
    <property type="entry name" value="INTERMEMBRANE PHOSPHOLIPID TRANSPORT SYSTEM LIPOPROTEIN MLAA"/>
    <property type="match status" value="1"/>
</dbReference>
<accession>A0A2U8FWA1</accession>
<evidence type="ECO:0000313" key="5">
    <source>
        <dbReference type="Proteomes" id="UP000244892"/>
    </source>
</evidence>
<keyword evidence="2" id="KW-0732">Signal</keyword>
<dbReference type="KEGG" id="aon:DEH84_03430"/>
<protein>
    <submittedName>
        <fullName evidence="4">ABC transporter</fullName>
    </submittedName>
</protein>
<evidence type="ECO:0000313" key="4">
    <source>
        <dbReference type="EMBL" id="AWI55078.1"/>
    </source>
</evidence>
<evidence type="ECO:0000256" key="1">
    <source>
        <dbReference type="ARBA" id="ARBA00010634"/>
    </source>
</evidence>
<evidence type="ECO:0000256" key="3">
    <source>
        <dbReference type="SAM" id="MobiDB-lite"/>
    </source>
</evidence>
<comment type="similarity">
    <text evidence="1">Belongs to the MlaA family.</text>
</comment>
<dbReference type="Proteomes" id="UP000244892">
    <property type="component" value="Chromosome"/>
</dbReference>
<dbReference type="GO" id="GO:0016020">
    <property type="term" value="C:membrane"/>
    <property type="evidence" value="ECO:0007669"/>
    <property type="project" value="InterPro"/>
</dbReference>
<sequence>MPDWRRMSGALALGGAALLQGCATGPLERDPMEPWNRQVFSFNEAVDRTVLQPVARGYNAVVPSPVRTGVRNFMGNIGDAWSTVNLFLQGRFADGTLGVIRVSVNTTFGLLGVLDVATPMQLERQNEDLGQTFGVWGMGPGPYVVWPFLGSSTARDSVALPGDLYASPSSLGETAAQGLAITGLRLVSVRANILEATNLLDDVALDKYSFVRDAYLQRRQNLIYEGNPPESNLDDEEGDEDDDVLYAPSEPEAPASEPAPQAPAAASAPASGASGASR</sequence>
<dbReference type="AlphaFoldDB" id="A0A2U8FWA1"/>
<dbReference type="PROSITE" id="PS51257">
    <property type="entry name" value="PROKAR_LIPOPROTEIN"/>
    <property type="match status" value="1"/>
</dbReference>
<dbReference type="GO" id="GO:0120010">
    <property type="term" value="P:intermembrane phospholipid transfer"/>
    <property type="evidence" value="ECO:0007669"/>
    <property type="project" value="TreeGrafter"/>
</dbReference>
<evidence type="ECO:0000256" key="2">
    <source>
        <dbReference type="ARBA" id="ARBA00022729"/>
    </source>
</evidence>
<reference evidence="4 5" key="1">
    <citation type="submission" date="2018-05" db="EMBL/GenBank/DDBJ databases">
        <title>complete genome sequence of Aquabacterium olei NBRC 110486.</title>
        <authorList>
            <person name="Tang B."/>
            <person name="Chang J."/>
            <person name="Zhang L."/>
            <person name="Yang H."/>
        </authorList>
    </citation>
    <scope>NUCLEOTIDE SEQUENCE [LARGE SCALE GENOMIC DNA]</scope>
    <source>
        <strain evidence="4 5">NBRC 110486</strain>
    </source>
</reference>
<name>A0A2U8FWA1_9BURK</name>
<dbReference type="PANTHER" id="PTHR30035">
    <property type="entry name" value="LIPOPROTEIN VACJ-RELATED"/>
    <property type="match status" value="1"/>
</dbReference>
<dbReference type="EMBL" id="CP029210">
    <property type="protein sequence ID" value="AWI55078.1"/>
    <property type="molecule type" value="Genomic_DNA"/>
</dbReference>
<dbReference type="OrthoDB" id="9785326at2"/>
<dbReference type="Pfam" id="PF04333">
    <property type="entry name" value="MlaA"/>
    <property type="match status" value="1"/>
</dbReference>
<keyword evidence="5" id="KW-1185">Reference proteome</keyword>
<organism evidence="4 5">
    <name type="scientific">Aquabacterium olei</name>
    <dbReference type="NCBI Taxonomy" id="1296669"/>
    <lineage>
        <taxon>Bacteria</taxon>
        <taxon>Pseudomonadati</taxon>
        <taxon>Pseudomonadota</taxon>
        <taxon>Betaproteobacteria</taxon>
        <taxon>Burkholderiales</taxon>
        <taxon>Aquabacterium</taxon>
    </lineage>
</organism>
<dbReference type="PRINTS" id="PR01805">
    <property type="entry name" value="VACJLIPOPROT"/>
</dbReference>
<dbReference type="InterPro" id="IPR007428">
    <property type="entry name" value="MlaA"/>
</dbReference>